<dbReference type="InterPro" id="IPR051959">
    <property type="entry name" value="PAK1-Kinase_Regulator"/>
</dbReference>
<dbReference type="KEGG" id="lak:106173849"/>
<evidence type="ECO:0000313" key="6">
    <source>
        <dbReference type="Proteomes" id="UP000085678"/>
    </source>
</evidence>
<organism evidence="6 7">
    <name type="scientific">Lingula anatina</name>
    <name type="common">Brachiopod</name>
    <name type="synonym">Lingula unguis</name>
    <dbReference type="NCBI Taxonomy" id="7574"/>
    <lineage>
        <taxon>Eukaryota</taxon>
        <taxon>Metazoa</taxon>
        <taxon>Spiralia</taxon>
        <taxon>Lophotrochozoa</taxon>
        <taxon>Brachiopoda</taxon>
        <taxon>Linguliformea</taxon>
        <taxon>Lingulata</taxon>
        <taxon>Lingulida</taxon>
        <taxon>Linguloidea</taxon>
        <taxon>Lingulidae</taxon>
        <taxon>Lingula</taxon>
    </lineage>
</organism>
<evidence type="ECO:0000256" key="2">
    <source>
        <dbReference type="ARBA" id="ARBA00022737"/>
    </source>
</evidence>
<feature type="repeat" description="WD" evidence="4">
    <location>
        <begin position="114"/>
        <end position="155"/>
    </location>
</feature>
<protein>
    <submittedName>
        <fullName evidence="7">P21-activated protein kinase-interacting protein 1-like</fullName>
    </submittedName>
</protein>
<evidence type="ECO:0000256" key="3">
    <source>
        <dbReference type="ARBA" id="ARBA00045213"/>
    </source>
</evidence>
<dbReference type="RefSeq" id="XP_023930197.1">
    <property type="nucleotide sequence ID" value="XM_024074429.1"/>
</dbReference>
<proteinExistence type="predicted"/>
<dbReference type="SMART" id="SM00320">
    <property type="entry name" value="WD40"/>
    <property type="match status" value="5"/>
</dbReference>
<dbReference type="Proteomes" id="UP000085678">
    <property type="component" value="Unplaced"/>
</dbReference>
<dbReference type="OrthoDB" id="308449at2759"/>
<feature type="repeat" description="WD" evidence="4">
    <location>
        <begin position="73"/>
        <end position="113"/>
    </location>
</feature>
<dbReference type="PANTHER" id="PTHR44675:SF1">
    <property type="entry name" value="P21-ACTIVATED PROTEIN KINASE-INTERACTING PROTEIN 1"/>
    <property type="match status" value="1"/>
</dbReference>
<dbReference type="PROSITE" id="PS50082">
    <property type="entry name" value="WD_REPEATS_2"/>
    <property type="match status" value="2"/>
</dbReference>
<dbReference type="InterPro" id="IPR015943">
    <property type="entry name" value="WD40/YVTN_repeat-like_dom_sf"/>
</dbReference>
<dbReference type="STRING" id="7574.A0A2R2MJE5"/>
<evidence type="ECO:0000313" key="7">
    <source>
        <dbReference type="RefSeq" id="XP_023930197.1"/>
    </source>
</evidence>
<accession>A0A2R2MJE5</accession>
<dbReference type="InParanoid" id="A0A2R2MJE5"/>
<sequence>MDVVVGSYEELSLGYQLTHTDGKWEFQQMFTDHSHCGGVRDVAISKKKILATGSSDETIKLFDLDKKVELGSLMEHEGTITSLSFYEDSHLFSGSEDGKICIWKTSGWDCIKTLKGHKGPVLSVSVHPSGKLALSVGKDKTLRTWNLITGRAAFITNIKEVAESVHWSPDGGLYAVVFPNRVDIYNVEKAAITDSICCEFRVQVVTFMQTNWLIVGGDQGVFQICDLDKKSKVCTMNTGTNRIKGIGCCQMAGDTCIVTASSDGFIKAWKLSKDVPPACELLTEVNTKFRLTCLTVATKEQESVSNTQKKEQENVTSNGATGKKKKKEERKVGIIAGAREKKRSKYSENKH</sequence>
<dbReference type="FunCoup" id="A0A2R2MJE5">
    <property type="interactions" value="2025"/>
</dbReference>
<dbReference type="AlphaFoldDB" id="A0A2R2MJE5"/>
<dbReference type="Pfam" id="PF00400">
    <property type="entry name" value="WD40"/>
    <property type="match status" value="3"/>
</dbReference>
<keyword evidence="2" id="KW-0677">Repeat</keyword>
<dbReference type="Gene3D" id="2.130.10.10">
    <property type="entry name" value="YVTN repeat-like/Quinoprotein amine dehydrogenase"/>
    <property type="match status" value="2"/>
</dbReference>
<dbReference type="InterPro" id="IPR019775">
    <property type="entry name" value="WD40_repeat_CS"/>
</dbReference>
<dbReference type="GeneID" id="106173849"/>
<evidence type="ECO:0000256" key="4">
    <source>
        <dbReference type="PROSITE-ProRule" id="PRU00221"/>
    </source>
</evidence>
<feature type="region of interest" description="Disordered" evidence="5">
    <location>
        <begin position="303"/>
        <end position="351"/>
    </location>
</feature>
<dbReference type="InterPro" id="IPR036322">
    <property type="entry name" value="WD40_repeat_dom_sf"/>
</dbReference>
<dbReference type="PROSITE" id="PS00678">
    <property type="entry name" value="WD_REPEATS_1"/>
    <property type="match status" value="1"/>
</dbReference>
<gene>
    <name evidence="7" type="primary">LOC106173849</name>
</gene>
<keyword evidence="1 4" id="KW-0853">WD repeat</keyword>
<dbReference type="SUPFAM" id="SSF50978">
    <property type="entry name" value="WD40 repeat-like"/>
    <property type="match status" value="1"/>
</dbReference>
<evidence type="ECO:0000256" key="5">
    <source>
        <dbReference type="SAM" id="MobiDB-lite"/>
    </source>
</evidence>
<dbReference type="InterPro" id="IPR001680">
    <property type="entry name" value="WD40_rpt"/>
</dbReference>
<dbReference type="PANTHER" id="PTHR44675">
    <property type="entry name" value="PAK1 INTERACTING PROTEIN 1"/>
    <property type="match status" value="1"/>
</dbReference>
<comment type="function">
    <text evidence="3">Negatively regulates the PAK1 kinase. PAK1 is a member of the PAK kinase family, which has been shown to play a positive role in the regulation of signaling pathways involving MAPK8 and RELA. PAK1 exists as an inactive homodimer, which is activated by binding of small GTPases such as CDC42 to an N-terminal regulatory domain. PAK1IP1 also binds to the N-terminus of PAK1, and inhibits the specific activation of PAK1 by CDC42. May be involved in ribosomal large subunit assembly.</text>
</comment>
<reference evidence="7" key="1">
    <citation type="submission" date="2025-08" db="UniProtKB">
        <authorList>
            <consortium name="RefSeq"/>
        </authorList>
    </citation>
    <scope>IDENTIFICATION</scope>
    <source>
        <tissue evidence="7">Gonads</tissue>
    </source>
</reference>
<evidence type="ECO:0000256" key="1">
    <source>
        <dbReference type="ARBA" id="ARBA00022574"/>
    </source>
</evidence>
<dbReference type="PROSITE" id="PS50294">
    <property type="entry name" value="WD_REPEATS_REGION"/>
    <property type="match status" value="2"/>
</dbReference>
<name>A0A2R2MJE5_LINAN</name>
<keyword evidence="6" id="KW-1185">Reference proteome</keyword>